<evidence type="ECO:0000259" key="4">
    <source>
        <dbReference type="Pfam" id="PF20582"/>
    </source>
</evidence>
<dbReference type="HOGENOM" id="CLU_1413781_0_0_10"/>
<feature type="compositionally biased region" description="Basic and acidic residues" evidence="3">
    <location>
        <begin position="80"/>
        <end position="99"/>
    </location>
</feature>
<dbReference type="EMBL" id="CM001403">
    <property type="protein sequence ID" value="EHQ29681.1"/>
    <property type="molecule type" value="Genomic_DNA"/>
</dbReference>
<evidence type="ECO:0000256" key="3">
    <source>
        <dbReference type="SAM" id="MobiDB-lite"/>
    </source>
</evidence>
<dbReference type="GO" id="GO:0000977">
    <property type="term" value="F:RNA polymerase II transcription regulatory region sequence-specific DNA binding"/>
    <property type="evidence" value="ECO:0007669"/>
    <property type="project" value="InterPro"/>
</dbReference>
<dbReference type="STRING" id="714943.Mucpa_5612"/>
<feature type="region of interest" description="Disordered" evidence="3">
    <location>
        <begin position="78"/>
        <end position="99"/>
    </location>
</feature>
<dbReference type="SUPFAM" id="SSF47781">
    <property type="entry name" value="RuvA domain 2-like"/>
    <property type="match status" value="1"/>
</dbReference>
<gene>
    <name evidence="5" type="ORF">Mucpa_5612</name>
</gene>
<dbReference type="Proteomes" id="UP000002774">
    <property type="component" value="Chromosome"/>
</dbReference>
<dbReference type="AlphaFoldDB" id="H1Y146"/>
<dbReference type="OrthoDB" id="798376at2"/>
<dbReference type="Gene3D" id="3.10.450.700">
    <property type="match status" value="1"/>
</dbReference>
<proteinExistence type="inferred from homology"/>
<dbReference type="InterPro" id="IPR010994">
    <property type="entry name" value="RuvA_2-like"/>
</dbReference>
<dbReference type="PANTHER" id="PTHR30471">
    <property type="entry name" value="DNA REPAIR PROTEIN RADC"/>
    <property type="match status" value="1"/>
</dbReference>
<dbReference type="PANTHER" id="PTHR30471:SF3">
    <property type="entry name" value="UPF0758 PROTEIN YEES-RELATED"/>
    <property type="match status" value="1"/>
</dbReference>
<evidence type="ECO:0000313" key="5">
    <source>
        <dbReference type="EMBL" id="EHQ29681.1"/>
    </source>
</evidence>
<reference evidence="5" key="1">
    <citation type="submission" date="2011-09" db="EMBL/GenBank/DDBJ databases">
        <title>The permanent draft genome of Mucilaginibacter paludis DSM 18603.</title>
        <authorList>
            <consortium name="US DOE Joint Genome Institute (JGI-PGF)"/>
            <person name="Lucas S."/>
            <person name="Han J."/>
            <person name="Lapidus A."/>
            <person name="Bruce D."/>
            <person name="Goodwin L."/>
            <person name="Pitluck S."/>
            <person name="Peters L."/>
            <person name="Kyrpides N."/>
            <person name="Mavromatis K."/>
            <person name="Ivanova N."/>
            <person name="Mikhailova N."/>
            <person name="Held B."/>
            <person name="Detter J.C."/>
            <person name="Tapia R."/>
            <person name="Han C."/>
            <person name="Land M."/>
            <person name="Hauser L."/>
            <person name="Markowitz V."/>
            <person name="Cheng J.-F."/>
            <person name="Hugenholtz P."/>
            <person name="Woyke T."/>
            <person name="Wu D."/>
            <person name="Tindall B."/>
            <person name="Brambilla E."/>
            <person name="Klenk H.-P."/>
            <person name="Eisen J.A."/>
        </authorList>
    </citation>
    <scope>NUCLEOTIDE SEQUENCE [LARGE SCALE GENOMIC DNA]</scope>
    <source>
        <strain evidence="5">DSM 18603</strain>
    </source>
</reference>
<keyword evidence="6" id="KW-1185">Reference proteome</keyword>
<protein>
    <recommendedName>
        <fullName evidence="4">UPF0758 domain-containing protein</fullName>
    </recommendedName>
</protein>
<dbReference type="Pfam" id="PF20582">
    <property type="entry name" value="UPF0758_N"/>
    <property type="match status" value="1"/>
</dbReference>
<name>H1Y146_9SPHI</name>
<dbReference type="eggNOG" id="COG2003">
    <property type="taxonomic scope" value="Bacteria"/>
</dbReference>
<keyword evidence="2" id="KW-0238">DNA-binding</keyword>
<organism evidence="5 6">
    <name type="scientific">Mucilaginibacter paludis DSM 18603</name>
    <dbReference type="NCBI Taxonomy" id="714943"/>
    <lineage>
        <taxon>Bacteria</taxon>
        <taxon>Pseudomonadati</taxon>
        <taxon>Bacteroidota</taxon>
        <taxon>Sphingobacteriia</taxon>
        <taxon>Sphingobacteriales</taxon>
        <taxon>Sphingobacteriaceae</taxon>
        <taxon>Mucilaginibacter</taxon>
    </lineage>
</organism>
<evidence type="ECO:0000256" key="2">
    <source>
        <dbReference type="ARBA" id="ARBA00023125"/>
    </source>
</evidence>
<dbReference type="InterPro" id="IPR046778">
    <property type="entry name" value="UPF0758_N"/>
</dbReference>
<sequence>MFNNIIASESFTHFKTTYFFDYMQARNERKYIAITCSKKMDDGKYNRSSVQIFEDDFEFMLSALSSLFHHAQHASAFQPSDKEANGIKSWEPESRPREKMLEQGRQAMSDAELLAMLIGSGYPGVTAVDLAGQILLSLDHDLNRLADLSTEELTVFQGIGLAKAMSIQSAMELAVRVAAAKPVLRRLKAVNG</sequence>
<feature type="domain" description="UPF0758" evidence="4">
    <location>
        <begin position="87"/>
        <end position="165"/>
    </location>
</feature>
<dbReference type="RefSeq" id="WP_008511000.1">
    <property type="nucleotide sequence ID" value="NZ_CM001403.1"/>
</dbReference>
<dbReference type="InterPro" id="IPR001405">
    <property type="entry name" value="UPF0758"/>
</dbReference>
<dbReference type="GO" id="GO:0032422">
    <property type="term" value="F:purine-rich negative regulatory element binding"/>
    <property type="evidence" value="ECO:0007669"/>
    <property type="project" value="InterPro"/>
</dbReference>
<comment type="similarity">
    <text evidence="1">Belongs to the PUR DNA-binding protein family.</text>
</comment>
<accession>H1Y146</accession>
<dbReference type="Pfam" id="PF11680">
    <property type="entry name" value="DUF3276"/>
    <property type="match status" value="1"/>
</dbReference>
<evidence type="ECO:0000256" key="1">
    <source>
        <dbReference type="ARBA" id="ARBA00009251"/>
    </source>
</evidence>
<evidence type="ECO:0000313" key="6">
    <source>
        <dbReference type="Proteomes" id="UP000002774"/>
    </source>
</evidence>
<dbReference type="InterPro" id="IPR006628">
    <property type="entry name" value="PUR-bd_fam"/>
</dbReference>